<sequence>MAERAVLKATIGIVRRELGPILDAIAIERVAMGEFFAGVKLSSGHAGACSAHGLNLNTGGQSTGLRGHKADYLLDAAADATGLERVLGIATLNALAQLAAESRAPAGCEEVDGLDAFAAAEVQPNETVVVIGAFGPFLRRLRGIGARHVVLEKDPALLKSHELPHYRPAHLAPDVVPHADVVFITGATLANETFGGLIALARPAARIILVGPTVPIIPDAFFDCGVGIVAGIRVNDPDAFMDVIAQGVPGYMFFGASAAKVVLRRRLHPASPLQTRTQALPLPVE</sequence>
<dbReference type="Proteomes" id="UP000616151">
    <property type="component" value="Unassembled WGS sequence"/>
</dbReference>
<comment type="caution">
    <text evidence="1">The sequence shown here is derived from an EMBL/GenBank/DDBJ whole genome shotgun (WGS) entry which is preliminary data.</text>
</comment>
<name>A0ACC5QZY6_9HYPH</name>
<accession>A0ACC5QZY6</accession>
<evidence type="ECO:0000313" key="2">
    <source>
        <dbReference type="Proteomes" id="UP000616151"/>
    </source>
</evidence>
<keyword evidence="2" id="KW-1185">Reference proteome</keyword>
<protein>
    <submittedName>
        <fullName evidence="1">DUF364 domain-containing protein</fullName>
    </submittedName>
</protein>
<proteinExistence type="predicted"/>
<reference evidence="1" key="1">
    <citation type="submission" date="2021-01" db="EMBL/GenBank/DDBJ databases">
        <authorList>
            <person name="Sun Q."/>
        </authorList>
    </citation>
    <scope>NUCLEOTIDE SEQUENCE</scope>
    <source>
        <strain evidence="1">YIM B02566</strain>
    </source>
</reference>
<evidence type="ECO:0000313" key="1">
    <source>
        <dbReference type="EMBL" id="MBK1865970.1"/>
    </source>
</evidence>
<organism evidence="1 2">
    <name type="scientific">Taklimakanibacter albus</name>
    <dbReference type="NCBI Taxonomy" id="2800327"/>
    <lineage>
        <taxon>Bacteria</taxon>
        <taxon>Pseudomonadati</taxon>
        <taxon>Pseudomonadota</taxon>
        <taxon>Alphaproteobacteria</taxon>
        <taxon>Hyphomicrobiales</taxon>
        <taxon>Aestuariivirgaceae</taxon>
        <taxon>Taklimakanibacter</taxon>
    </lineage>
</organism>
<gene>
    <name evidence="1" type="ORF">JHL16_06365</name>
</gene>
<dbReference type="EMBL" id="JAENHL010000006">
    <property type="protein sequence ID" value="MBK1865970.1"/>
    <property type="molecule type" value="Genomic_DNA"/>
</dbReference>